<proteinExistence type="predicted"/>
<accession>A0AAN6GN62</accession>
<dbReference type="GO" id="GO:0006078">
    <property type="term" value="P:(1-&gt;6)-beta-D-glucan biosynthetic process"/>
    <property type="evidence" value="ECO:0007669"/>
    <property type="project" value="InterPro"/>
</dbReference>
<evidence type="ECO:0000313" key="7">
    <source>
        <dbReference type="Proteomes" id="UP001176517"/>
    </source>
</evidence>
<keyword evidence="3" id="KW-0812">Transmembrane</keyword>
<dbReference type="InterPro" id="IPR018466">
    <property type="entry name" value="Kre9/Knh1-like_N"/>
</dbReference>
<evidence type="ECO:0000256" key="4">
    <source>
        <dbReference type="SAM" id="SignalP"/>
    </source>
</evidence>
<feature type="chain" id="PRO_5042977831" description="Yeast cell wall synthesis Kre9/Knh1-like N-terminal domain-containing protein" evidence="4">
    <location>
        <begin position="39"/>
        <end position="247"/>
    </location>
</feature>
<organism evidence="6 7">
    <name type="scientific">Tilletia horrida</name>
    <dbReference type="NCBI Taxonomy" id="155126"/>
    <lineage>
        <taxon>Eukaryota</taxon>
        <taxon>Fungi</taxon>
        <taxon>Dikarya</taxon>
        <taxon>Basidiomycota</taxon>
        <taxon>Ustilaginomycotina</taxon>
        <taxon>Exobasidiomycetes</taxon>
        <taxon>Tilletiales</taxon>
        <taxon>Tilletiaceae</taxon>
        <taxon>Tilletia</taxon>
    </lineage>
</organism>
<dbReference type="Proteomes" id="UP001176517">
    <property type="component" value="Unassembled WGS sequence"/>
</dbReference>
<keyword evidence="1 4" id="KW-0732">Signal</keyword>
<keyword evidence="3" id="KW-0472">Membrane</keyword>
<comment type="caution">
    <text evidence="6">The sequence shown here is derived from an EMBL/GenBank/DDBJ whole genome shotgun (WGS) entry which is preliminary data.</text>
</comment>
<evidence type="ECO:0000259" key="5">
    <source>
        <dbReference type="Pfam" id="PF10342"/>
    </source>
</evidence>
<dbReference type="EMBL" id="JAPDMZ010000116">
    <property type="protein sequence ID" value="KAK0549306.1"/>
    <property type="molecule type" value="Genomic_DNA"/>
</dbReference>
<keyword evidence="3" id="KW-1133">Transmembrane helix</keyword>
<dbReference type="PANTHER" id="PTHR28154:SF1">
    <property type="entry name" value="CELL WALL SYNTHESIS PROTEIN KNH1-RELATED"/>
    <property type="match status" value="1"/>
</dbReference>
<evidence type="ECO:0000256" key="2">
    <source>
        <dbReference type="SAM" id="MobiDB-lite"/>
    </source>
</evidence>
<feature type="transmembrane region" description="Helical" evidence="3">
    <location>
        <begin position="226"/>
        <end position="246"/>
    </location>
</feature>
<feature type="compositionally biased region" description="Low complexity" evidence="2">
    <location>
        <begin position="171"/>
        <end position="188"/>
    </location>
</feature>
<gene>
    <name evidence="6" type="ORF">OC846_004132</name>
</gene>
<dbReference type="GO" id="GO:0042546">
    <property type="term" value="P:cell wall biogenesis"/>
    <property type="evidence" value="ECO:0007669"/>
    <property type="project" value="InterPro"/>
</dbReference>
<feature type="domain" description="Yeast cell wall synthesis Kre9/Knh1-like N-terminal" evidence="5">
    <location>
        <begin position="45"/>
        <end position="129"/>
    </location>
</feature>
<name>A0AAN6GN62_9BASI</name>
<dbReference type="PANTHER" id="PTHR28154">
    <property type="entry name" value="CELL WALL SYNTHESIS PROTEIN KNH1-RELATED"/>
    <property type="match status" value="1"/>
</dbReference>
<reference evidence="6" key="1">
    <citation type="journal article" date="2023" name="PhytoFront">
        <title>Draft Genome Resources of Seven Strains of Tilletia horrida, Causal Agent of Kernel Smut of Rice.</title>
        <authorList>
            <person name="Khanal S."/>
            <person name="Antony Babu S."/>
            <person name="Zhou X.G."/>
        </authorList>
    </citation>
    <scope>NUCLEOTIDE SEQUENCE</scope>
    <source>
        <strain evidence="6">TX6</strain>
    </source>
</reference>
<evidence type="ECO:0000313" key="6">
    <source>
        <dbReference type="EMBL" id="KAK0549306.1"/>
    </source>
</evidence>
<feature type="signal peptide" evidence="4">
    <location>
        <begin position="1"/>
        <end position="38"/>
    </location>
</feature>
<protein>
    <recommendedName>
        <fullName evidence="5">Yeast cell wall synthesis Kre9/Knh1-like N-terminal domain-containing protein</fullName>
    </recommendedName>
</protein>
<dbReference type="InterPro" id="IPR045328">
    <property type="entry name" value="Kre9/Knh1"/>
</dbReference>
<evidence type="ECO:0000256" key="3">
    <source>
        <dbReference type="SAM" id="Phobius"/>
    </source>
</evidence>
<dbReference type="Pfam" id="PF10342">
    <property type="entry name" value="Kre9_KNH"/>
    <property type="match status" value="1"/>
</dbReference>
<evidence type="ECO:0000256" key="1">
    <source>
        <dbReference type="ARBA" id="ARBA00022729"/>
    </source>
</evidence>
<dbReference type="AlphaFoldDB" id="A0AAN6GN62"/>
<sequence>MLSSQSTRRSRASASLLTLATLLSLCLLLAAFTPVVQAGVYITAPDAKTKEKGGTSMDIAWRDDHKKPKLANWGNLTIYLATGSASQQFMLQKLGSDIRPNAKSFKAKINPGVGDSSNQYFIRIVGSSALSDGSHPESFSARFSLSKMTGKFNSTIQSSLGKGASSLSSSSAAGAGASGTKTSPAAGSPSANATTASTYKPAAAVTSTLAGGAGPRVRLGAVQTVLMPWLATVLGLAMSLAAGVALL</sequence>
<feature type="region of interest" description="Disordered" evidence="2">
    <location>
        <begin position="171"/>
        <end position="193"/>
    </location>
</feature>
<keyword evidence="7" id="KW-1185">Reference proteome</keyword>